<gene>
    <name evidence="1" type="ORF">AVEN_135450_1</name>
</gene>
<dbReference type="Proteomes" id="UP000499080">
    <property type="component" value="Unassembled WGS sequence"/>
</dbReference>
<sequence>MPLAKEIQTYEVTKIWQLKAEGKLVSEISVIINRSKEFIYRVLSSRCIYKAKRRSGRPRVTNNLDNRQIQRLESTQQMTVREVQRSSGLSVSKDLIRRRILETGTMVLVK</sequence>
<dbReference type="EMBL" id="BGPR01000069">
    <property type="protein sequence ID" value="GBL90091.1"/>
    <property type="molecule type" value="Genomic_DNA"/>
</dbReference>
<comment type="caution">
    <text evidence="1">The sequence shown here is derived from an EMBL/GenBank/DDBJ whole genome shotgun (WGS) entry which is preliminary data.</text>
</comment>
<evidence type="ECO:0000313" key="2">
    <source>
        <dbReference type="Proteomes" id="UP000499080"/>
    </source>
</evidence>
<evidence type="ECO:0000313" key="1">
    <source>
        <dbReference type="EMBL" id="GBL90091.1"/>
    </source>
</evidence>
<evidence type="ECO:0008006" key="3">
    <source>
        <dbReference type="Google" id="ProtNLM"/>
    </source>
</evidence>
<dbReference type="AlphaFoldDB" id="A0A4Y2BCU5"/>
<name>A0A4Y2BCU5_ARAVE</name>
<protein>
    <recommendedName>
        <fullName evidence="3">Tc3 transposase DNA binding domain-containing protein</fullName>
    </recommendedName>
</protein>
<dbReference type="OrthoDB" id="6776985at2759"/>
<reference evidence="1 2" key="1">
    <citation type="journal article" date="2019" name="Sci. Rep.">
        <title>Orb-weaving spider Araneus ventricosus genome elucidates the spidroin gene catalogue.</title>
        <authorList>
            <person name="Kono N."/>
            <person name="Nakamura H."/>
            <person name="Ohtoshi R."/>
            <person name="Moran D.A.P."/>
            <person name="Shinohara A."/>
            <person name="Yoshida Y."/>
            <person name="Fujiwara M."/>
            <person name="Mori M."/>
            <person name="Tomita M."/>
            <person name="Arakawa K."/>
        </authorList>
    </citation>
    <scope>NUCLEOTIDE SEQUENCE [LARGE SCALE GENOMIC DNA]</scope>
</reference>
<keyword evidence="2" id="KW-1185">Reference proteome</keyword>
<accession>A0A4Y2BCU5</accession>
<organism evidence="1 2">
    <name type="scientific">Araneus ventricosus</name>
    <name type="common">Orbweaver spider</name>
    <name type="synonym">Epeira ventricosa</name>
    <dbReference type="NCBI Taxonomy" id="182803"/>
    <lineage>
        <taxon>Eukaryota</taxon>
        <taxon>Metazoa</taxon>
        <taxon>Ecdysozoa</taxon>
        <taxon>Arthropoda</taxon>
        <taxon>Chelicerata</taxon>
        <taxon>Arachnida</taxon>
        <taxon>Araneae</taxon>
        <taxon>Araneomorphae</taxon>
        <taxon>Entelegynae</taxon>
        <taxon>Araneoidea</taxon>
        <taxon>Araneidae</taxon>
        <taxon>Araneus</taxon>
    </lineage>
</organism>
<proteinExistence type="predicted"/>